<reference evidence="1" key="1">
    <citation type="submission" date="2023-10" db="EMBL/GenBank/DDBJ databases">
        <authorList>
            <person name="Chen Y."/>
            <person name="Shah S."/>
            <person name="Dougan E. K."/>
            <person name="Thang M."/>
            <person name="Chan C."/>
        </authorList>
    </citation>
    <scope>NUCLEOTIDE SEQUENCE [LARGE SCALE GENOMIC DNA]</scope>
</reference>
<organism evidence="1 2">
    <name type="scientific">Prorocentrum cordatum</name>
    <dbReference type="NCBI Taxonomy" id="2364126"/>
    <lineage>
        <taxon>Eukaryota</taxon>
        <taxon>Sar</taxon>
        <taxon>Alveolata</taxon>
        <taxon>Dinophyceae</taxon>
        <taxon>Prorocentrales</taxon>
        <taxon>Prorocentraceae</taxon>
        <taxon>Prorocentrum</taxon>
    </lineage>
</organism>
<dbReference type="Proteomes" id="UP001189429">
    <property type="component" value="Unassembled WGS sequence"/>
</dbReference>
<protein>
    <submittedName>
        <fullName evidence="1">Uncharacterized protein</fullName>
    </submittedName>
</protein>
<accession>A0ABN9U7S2</accession>
<dbReference type="EMBL" id="CAUYUJ010015527">
    <property type="protein sequence ID" value="CAK0855159.1"/>
    <property type="molecule type" value="Genomic_DNA"/>
</dbReference>
<gene>
    <name evidence="1" type="ORF">PCOR1329_LOCUS45981</name>
</gene>
<evidence type="ECO:0000313" key="2">
    <source>
        <dbReference type="Proteomes" id="UP001189429"/>
    </source>
</evidence>
<sequence length="220" mass="23394">APLETGGSQCCEKGAPPMRMLTALRAPAPRLASGAHALCKIDESTELRREMVQNNADGARLGELARSRRSVMSSGWRADSRRHGKFHIALPRLDGAPLRAAARLADQRGAAPTHGAEAPQFRFPVDGLRSIGARRSRAPSGGARLGPLLSHGVANHGWTMETVWAADFPSEVAGQAGDSICGAALVSATDVVATFRIKCEPSSVRPPTHELARRVVAEWQ</sequence>
<proteinExistence type="predicted"/>
<comment type="caution">
    <text evidence="1">The sequence shown here is derived from an EMBL/GenBank/DDBJ whole genome shotgun (WGS) entry which is preliminary data.</text>
</comment>
<name>A0ABN9U7S2_9DINO</name>
<evidence type="ECO:0000313" key="1">
    <source>
        <dbReference type="EMBL" id="CAK0855159.1"/>
    </source>
</evidence>
<keyword evidence="2" id="KW-1185">Reference proteome</keyword>
<feature type="non-terminal residue" evidence="1">
    <location>
        <position position="1"/>
    </location>
</feature>
<feature type="non-terminal residue" evidence="1">
    <location>
        <position position="220"/>
    </location>
</feature>